<dbReference type="HAMAP" id="MF_02093">
    <property type="entry name" value="Beta_carotene_diox"/>
    <property type="match status" value="1"/>
</dbReference>
<dbReference type="RefSeq" id="WP_247380890.1">
    <property type="nucleotide sequence ID" value="NZ_JALLGV010000008.1"/>
</dbReference>
<feature type="binding site" evidence="1">
    <location>
        <position position="63"/>
    </location>
    <ligand>
        <name>Fe cation</name>
        <dbReference type="ChEBI" id="CHEBI:24875"/>
    </ligand>
</feature>
<feature type="transmembrane region" description="Helical" evidence="1">
    <location>
        <begin position="170"/>
        <end position="189"/>
    </location>
</feature>
<comment type="catalytic activity">
    <reaction evidence="1">
        <text>all-trans-beta-carotene + O2 = 2 all-trans-retinal</text>
        <dbReference type="Rhea" id="RHEA:32887"/>
        <dbReference type="ChEBI" id="CHEBI:15379"/>
        <dbReference type="ChEBI" id="CHEBI:17579"/>
        <dbReference type="ChEBI" id="CHEBI:17898"/>
        <dbReference type="EC" id="1.13.11.63"/>
    </reaction>
</comment>
<feature type="binding site" evidence="1">
    <location>
        <position position="259"/>
    </location>
    <ligand>
        <name>Fe cation</name>
        <dbReference type="ChEBI" id="CHEBI:24875"/>
    </ligand>
</feature>
<keyword evidence="1" id="KW-0812">Transmembrane</keyword>
<feature type="transmembrane region" description="Helical" evidence="1">
    <location>
        <begin position="21"/>
        <end position="39"/>
    </location>
</feature>
<dbReference type="GO" id="GO:0016121">
    <property type="term" value="P:carotene catabolic process"/>
    <property type="evidence" value="ECO:0007669"/>
    <property type="project" value="UniProtKB-UniRule"/>
</dbReference>
<feature type="transmembrane region" description="Helical" evidence="1">
    <location>
        <begin position="319"/>
        <end position="340"/>
    </location>
</feature>
<gene>
    <name evidence="2" type="ORF">ACFR9U_11770</name>
</gene>
<dbReference type="GO" id="GO:0010436">
    <property type="term" value="F:carotenoid dioxygenase activity"/>
    <property type="evidence" value="ECO:0007669"/>
    <property type="project" value="UniProtKB-UniRule"/>
</dbReference>
<dbReference type="Proteomes" id="UP001597119">
    <property type="component" value="Unassembled WGS sequence"/>
</dbReference>
<organism evidence="2 3">
    <name type="scientific">Halorientalis brevis</name>
    <dbReference type="NCBI Taxonomy" id="1126241"/>
    <lineage>
        <taxon>Archaea</taxon>
        <taxon>Methanobacteriati</taxon>
        <taxon>Methanobacteriota</taxon>
        <taxon>Stenosarchaea group</taxon>
        <taxon>Halobacteria</taxon>
        <taxon>Halobacteriales</taxon>
        <taxon>Haloarculaceae</taxon>
        <taxon>Halorientalis</taxon>
    </lineage>
</organism>
<dbReference type="GO" id="GO:0005886">
    <property type="term" value="C:plasma membrane"/>
    <property type="evidence" value="ECO:0007669"/>
    <property type="project" value="UniProtKB-SubCell"/>
</dbReference>
<keyword evidence="1" id="KW-0472">Membrane</keyword>
<dbReference type="GO" id="GO:0005506">
    <property type="term" value="F:iron ion binding"/>
    <property type="evidence" value="ECO:0007669"/>
    <property type="project" value="UniProtKB-UniRule"/>
</dbReference>
<dbReference type="GO" id="GO:0003834">
    <property type="term" value="F:beta-carotene 15,15'-dioxygenase activity"/>
    <property type="evidence" value="ECO:0007669"/>
    <property type="project" value="UniProtKB-EC"/>
</dbReference>
<keyword evidence="1" id="KW-0560">Oxidoreductase</keyword>
<feature type="transmembrane region" description="Helical" evidence="1">
    <location>
        <begin position="145"/>
        <end position="164"/>
    </location>
</feature>
<name>A0ABD6CCJ4_9EURY</name>
<comment type="caution">
    <text evidence="2">The sequence shown here is derived from an EMBL/GenBank/DDBJ whole genome shotgun (WGS) entry which is preliminary data.</text>
</comment>
<feature type="transmembrane region" description="Helical" evidence="1">
    <location>
        <begin position="83"/>
        <end position="104"/>
    </location>
</feature>
<keyword evidence="3" id="KW-1185">Reference proteome</keyword>
<dbReference type="EC" id="1.13.11.63" evidence="1"/>
<evidence type="ECO:0000313" key="3">
    <source>
        <dbReference type="Proteomes" id="UP001597119"/>
    </source>
</evidence>
<comment type="cofactor">
    <cofactor evidence="1">
        <name>Fe(2+)</name>
        <dbReference type="ChEBI" id="CHEBI:29033"/>
    </cofactor>
</comment>
<feature type="transmembrane region" description="Helical" evidence="1">
    <location>
        <begin position="45"/>
        <end position="62"/>
    </location>
</feature>
<comment type="function">
    <text evidence="1">Catalyzes the cleavage of beta-carotene at its central double bond (15,15') to yield two molecules of all-trans-retinal.</text>
</comment>
<evidence type="ECO:0000256" key="1">
    <source>
        <dbReference type="HAMAP-Rule" id="MF_02093"/>
    </source>
</evidence>
<proteinExistence type="inferred from homology"/>
<dbReference type="Pfam" id="PF15461">
    <property type="entry name" value="BCD"/>
    <property type="match status" value="1"/>
</dbReference>
<dbReference type="NCBIfam" id="TIGR03753">
    <property type="entry name" value="blh_monoox"/>
    <property type="match status" value="1"/>
</dbReference>
<dbReference type="InterPro" id="IPR022270">
    <property type="entry name" value="Blh_diox"/>
</dbReference>
<feature type="transmembrane region" description="Helical" evidence="1">
    <location>
        <begin position="196"/>
        <end position="215"/>
    </location>
</feature>
<dbReference type="AlphaFoldDB" id="A0ABD6CCJ4"/>
<accession>A0ABD6CCJ4</accession>
<keyword evidence="1" id="KW-1003">Cell membrane</keyword>
<keyword evidence="1" id="KW-0408">Iron</keyword>
<evidence type="ECO:0000313" key="2">
    <source>
        <dbReference type="EMBL" id="MFD1587662.1"/>
    </source>
</evidence>
<comment type="similarity">
    <text evidence="1">Belongs to the Brp/Blh beta-carotene diooxygenase family.</text>
</comment>
<keyword evidence="1" id="KW-0479">Metal-binding</keyword>
<reference evidence="2 3" key="1">
    <citation type="journal article" date="2019" name="Int. J. Syst. Evol. Microbiol.">
        <title>The Global Catalogue of Microorganisms (GCM) 10K type strain sequencing project: providing services to taxonomists for standard genome sequencing and annotation.</title>
        <authorList>
            <consortium name="The Broad Institute Genomics Platform"/>
            <consortium name="The Broad Institute Genome Sequencing Center for Infectious Disease"/>
            <person name="Wu L."/>
            <person name="Ma J."/>
        </authorList>
    </citation>
    <scope>NUCLEOTIDE SEQUENCE [LARGE SCALE GENOMIC DNA]</scope>
    <source>
        <strain evidence="2 3">CGMCC 1.12125</strain>
    </source>
</reference>
<protein>
    <recommendedName>
        <fullName evidence="1">Probable beta-carotene 15,15'-dioxygenase</fullName>
        <ecNumber evidence="1">1.13.11.63</ecNumber>
    </recommendedName>
</protein>
<dbReference type="EMBL" id="JBHUDJ010000006">
    <property type="protein sequence ID" value="MFD1587662.1"/>
    <property type="molecule type" value="Genomic_DNA"/>
</dbReference>
<feature type="binding site" evidence="1">
    <location>
        <position position="120"/>
    </location>
    <ligand>
        <name>Fe cation</name>
        <dbReference type="ChEBI" id="CHEBI:24875"/>
    </ligand>
</feature>
<feature type="binding site" evidence="1">
    <location>
        <position position="255"/>
    </location>
    <ligand>
        <name>Fe cation</name>
        <dbReference type="ChEBI" id="CHEBI:24875"/>
    </ligand>
</feature>
<sequence length="348" mass="37775">MSESVPGVDLTAGARDAIASGVLWPGWLVTVALVVPFLLGASVPLWVQAVPLAVSALVLGLPHGAVDHLALPRVRGRRPTWRAMGAVGLLYLVCGLAYGVVWYVAPVVAFAGFILLTWFHWGQGDLYALLAFARVEALESRLQRALAVVVRGGLPMLVPLLAFPDWYRRVALALTSLFEADSLAGLTWLFRVETRLALGAAYGLLIAGYLALGYVRTGSDRTPWLIDAGETLLLAVYFAVVPPLLAIGVYFCVWHSLRHIVRLVLLPRRTRDAVRTGRLWSALGRFAVEATPLTLAALALLGGLWLFVPRRPGDVLGLLAVYLVLIAMLTLPHVAVVTWMDREQAVWG</sequence>
<keyword evidence="1" id="KW-0223">Dioxygenase</keyword>
<keyword evidence="1" id="KW-1133">Transmembrane helix</keyword>
<feature type="transmembrane region" description="Helical" evidence="1">
    <location>
        <begin position="282"/>
        <end position="307"/>
    </location>
</feature>
<feature type="transmembrane region" description="Helical" evidence="1">
    <location>
        <begin position="235"/>
        <end position="261"/>
    </location>
</feature>
<comment type="subcellular location">
    <subcellularLocation>
        <location evidence="1">Cell membrane</location>
        <topology evidence="1">Multi-pass membrane protein</topology>
    </subcellularLocation>
</comment>